<evidence type="ECO:0000256" key="5">
    <source>
        <dbReference type="SAM" id="Phobius"/>
    </source>
</evidence>
<protein>
    <submittedName>
        <fullName evidence="7">MFS transporter</fullName>
    </submittedName>
</protein>
<dbReference type="Proteomes" id="UP000694257">
    <property type="component" value="Chromosome"/>
</dbReference>
<keyword evidence="3 5" id="KW-1133">Transmembrane helix</keyword>
<evidence type="ECO:0000256" key="4">
    <source>
        <dbReference type="ARBA" id="ARBA00023136"/>
    </source>
</evidence>
<feature type="transmembrane region" description="Helical" evidence="5">
    <location>
        <begin position="277"/>
        <end position="304"/>
    </location>
</feature>
<dbReference type="InterPro" id="IPR020846">
    <property type="entry name" value="MFS_dom"/>
</dbReference>
<dbReference type="EMBL" id="CP078145">
    <property type="protein sequence ID" value="QXN94522.1"/>
    <property type="molecule type" value="Genomic_DNA"/>
</dbReference>
<feature type="transmembrane region" description="Helical" evidence="5">
    <location>
        <begin position="86"/>
        <end position="105"/>
    </location>
</feature>
<gene>
    <name evidence="7" type="ORF">KV110_16585</name>
</gene>
<reference evidence="7 8" key="1">
    <citation type="submission" date="2021-07" db="EMBL/GenBank/DDBJ databases">
        <title>Whole Genome Sequence of Nocardia Iowensis.</title>
        <authorList>
            <person name="Lamm A."/>
            <person name="Collins-Fairclough A.M."/>
            <person name="Bunk B."/>
            <person name="Sproer C."/>
        </authorList>
    </citation>
    <scope>NUCLEOTIDE SEQUENCE [LARGE SCALE GENOMIC DNA]</scope>
    <source>
        <strain evidence="7 8">NRRL 5646</strain>
    </source>
</reference>
<feature type="transmembrane region" description="Helical" evidence="5">
    <location>
        <begin position="18"/>
        <end position="44"/>
    </location>
</feature>
<name>A0ABX8RXZ4_NOCIO</name>
<feature type="transmembrane region" description="Helical" evidence="5">
    <location>
        <begin position="236"/>
        <end position="256"/>
    </location>
</feature>
<proteinExistence type="predicted"/>
<feature type="transmembrane region" description="Helical" evidence="5">
    <location>
        <begin position="413"/>
        <end position="435"/>
    </location>
</feature>
<evidence type="ECO:0000313" key="8">
    <source>
        <dbReference type="Proteomes" id="UP000694257"/>
    </source>
</evidence>
<evidence type="ECO:0000259" key="6">
    <source>
        <dbReference type="PROSITE" id="PS50850"/>
    </source>
</evidence>
<feature type="transmembrane region" description="Helical" evidence="5">
    <location>
        <begin position="111"/>
        <end position="136"/>
    </location>
</feature>
<accession>A0ABX8RXZ4</accession>
<dbReference type="PANTHER" id="PTHR42718:SF39">
    <property type="entry name" value="ACTINORHODIN TRANSPORTER-RELATED"/>
    <property type="match status" value="1"/>
</dbReference>
<keyword evidence="8" id="KW-1185">Reference proteome</keyword>
<evidence type="ECO:0000313" key="7">
    <source>
        <dbReference type="EMBL" id="QXN94522.1"/>
    </source>
</evidence>
<dbReference type="PROSITE" id="PS50850">
    <property type="entry name" value="MFS"/>
    <property type="match status" value="1"/>
</dbReference>
<evidence type="ECO:0000256" key="3">
    <source>
        <dbReference type="ARBA" id="ARBA00022989"/>
    </source>
</evidence>
<keyword evidence="2 5" id="KW-0812">Transmembrane</keyword>
<comment type="subcellular location">
    <subcellularLocation>
        <location evidence="1">Membrane</location>
        <topology evidence="1">Multi-pass membrane protein</topology>
    </subcellularLocation>
</comment>
<sequence>MVTGTSTQPVVAADPRRWIALAILLTAAFMDTVDVTVVNIAIPSLQRDLGASAADIQWIVGGYALTFAAGLITGGRLGDLYGRKRILMIGLAAFTATSLLCGIAPNPDVLLIGRLAQGAAAALMVPQVLSIVNVIFPDEERSKVFGIYGGVLGLGTVAGPIIGALLLEWDLFGLGWRPIFLINLPLGVAGLILGNAVIGESRAEHARRLDLAGVGLLTAALFMIMLPLTQGRELGWPAWSIACLVGAVPVLALFVAHQYRLDRTGGQPLVPPHLFGLRSFSGGLGVQLMFGLASGVFFLAWALYLQVALGWSPLKAGLAGLPMSLALMAGAGVSSQVLVPRFGRAVLQVGAVLAAVGALGYHLLVVHYAADLATWQAIVAIVPMGLGLGLIIAPLADLILADVPKTDSGAASGVLNTTTQLGQALGIGLCSVVFFGRLDHGTGLPAAFAHSLWYVAAAFVLAFALLFTVRNRPAPAPTAGTVAS</sequence>
<feature type="transmembrane region" description="Helical" evidence="5">
    <location>
        <begin position="375"/>
        <end position="401"/>
    </location>
</feature>
<feature type="transmembrane region" description="Helical" evidence="5">
    <location>
        <begin position="179"/>
        <end position="199"/>
    </location>
</feature>
<feature type="transmembrane region" description="Helical" evidence="5">
    <location>
        <begin position="346"/>
        <end position="369"/>
    </location>
</feature>
<feature type="transmembrane region" description="Helical" evidence="5">
    <location>
        <begin position="145"/>
        <end position="167"/>
    </location>
</feature>
<keyword evidence="4 5" id="KW-0472">Membrane</keyword>
<evidence type="ECO:0000256" key="1">
    <source>
        <dbReference type="ARBA" id="ARBA00004141"/>
    </source>
</evidence>
<dbReference type="CDD" id="cd17321">
    <property type="entry name" value="MFS_MMR_MDR_like"/>
    <property type="match status" value="1"/>
</dbReference>
<dbReference type="PANTHER" id="PTHR42718">
    <property type="entry name" value="MAJOR FACILITATOR SUPERFAMILY MULTIDRUG TRANSPORTER MFSC"/>
    <property type="match status" value="1"/>
</dbReference>
<dbReference type="Pfam" id="PF07690">
    <property type="entry name" value="MFS_1"/>
    <property type="match status" value="1"/>
</dbReference>
<feature type="transmembrane region" description="Helical" evidence="5">
    <location>
        <begin position="211"/>
        <end position="230"/>
    </location>
</feature>
<feature type="transmembrane region" description="Helical" evidence="5">
    <location>
        <begin position="447"/>
        <end position="467"/>
    </location>
</feature>
<organism evidence="7 8">
    <name type="scientific">Nocardia iowensis</name>
    <dbReference type="NCBI Taxonomy" id="204891"/>
    <lineage>
        <taxon>Bacteria</taxon>
        <taxon>Bacillati</taxon>
        <taxon>Actinomycetota</taxon>
        <taxon>Actinomycetes</taxon>
        <taxon>Mycobacteriales</taxon>
        <taxon>Nocardiaceae</taxon>
        <taxon>Nocardia</taxon>
    </lineage>
</organism>
<feature type="domain" description="Major facilitator superfamily (MFS) profile" evidence="6">
    <location>
        <begin position="20"/>
        <end position="474"/>
    </location>
</feature>
<evidence type="ECO:0000256" key="2">
    <source>
        <dbReference type="ARBA" id="ARBA00022692"/>
    </source>
</evidence>
<dbReference type="InterPro" id="IPR011701">
    <property type="entry name" value="MFS"/>
</dbReference>
<feature type="transmembrane region" description="Helical" evidence="5">
    <location>
        <begin position="56"/>
        <end position="74"/>
    </location>
</feature>
<dbReference type="RefSeq" id="WP_218477103.1">
    <property type="nucleotide sequence ID" value="NZ_BAABJN010000015.1"/>
</dbReference>
<feature type="transmembrane region" description="Helical" evidence="5">
    <location>
        <begin position="316"/>
        <end position="339"/>
    </location>
</feature>